<reference evidence="1 2" key="1">
    <citation type="submission" date="2017-03" db="EMBL/GenBank/DDBJ databases">
        <title>Whole genome sequences of fourteen strains of Bradyrhizobium canariense and one strain of Bradyrhizobium japonicum isolated from Lupinus (Papilionoideae: Genisteae) species in Algeria.</title>
        <authorList>
            <person name="Crovadore J."/>
            <person name="Chekireb D."/>
            <person name="Brachmann A."/>
            <person name="Chablais R."/>
            <person name="Cochard B."/>
            <person name="Lefort F."/>
        </authorList>
    </citation>
    <scope>NUCLEOTIDE SEQUENCE [LARGE SCALE GENOMIC DNA]</scope>
    <source>
        <strain evidence="1 2">UBMA197</strain>
    </source>
</reference>
<protein>
    <submittedName>
        <fullName evidence="1">Uncharacterized protein</fullName>
    </submittedName>
</protein>
<proteinExistence type="predicted"/>
<gene>
    <name evidence="1" type="ORF">BSZ19_04005</name>
</gene>
<dbReference type="EMBL" id="NAFL01000192">
    <property type="protein sequence ID" value="OSJ36472.1"/>
    <property type="molecule type" value="Genomic_DNA"/>
</dbReference>
<comment type="caution">
    <text evidence="1">The sequence shown here is derived from an EMBL/GenBank/DDBJ whole genome shotgun (WGS) entry which is preliminary data.</text>
</comment>
<sequence>MEYLKLLVEFVKAAAWPFAASWIAYYFRDAIVAQLPRVTKVGPVTLDPLPSQANVSAPKVNSDAIKKVEAAIPVDLLKEGEIIIQGLFPNSHDSELLTLSSGLLIGGLFERTYNFIFGSQILLLERLNSSPLSMDDLKRFYERARDAFPEIYKNYTFEQWLNFLESFTLITRTQDGSLFAITPRARGFLRYIIDNGYTTQKAG</sequence>
<dbReference type="AlphaFoldDB" id="A0A1Y2JWJ2"/>
<accession>A0A1Y2JWJ2</accession>
<dbReference type="Proteomes" id="UP000193335">
    <property type="component" value="Unassembled WGS sequence"/>
</dbReference>
<evidence type="ECO:0000313" key="1">
    <source>
        <dbReference type="EMBL" id="OSJ36472.1"/>
    </source>
</evidence>
<name>A0A1Y2JWJ2_BRAJP</name>
<organism evidence="1 2">
    <name type="scientific">Bradyrhizobium japonicum</name>
    <dbReference type="NCBI Taxonomy" id="375"/>
    <lineage>
        <taxon>Bacteria</taxon>
        <taxon>Pseudomonadati</taxon>
        <taxon>Pseudomonadota</taxon>
        <taxon>Alphaproteobacteria</taxon>
        <taxon>Hyphomicrobiales</taxon>
        <taxon>Nitrobacteraceae</taxon>
        <taxon>Bradyrhizobium</taxon>
    </lineage>
</organism>
<evidence type="ECO:0000313" key="2">
    <source>
        <dbReference type="Proteomes" id="UP000193335"/>
    </source>
</evidence>
<dbReference type="RefSeq" id="WP_063983349.1">
    <property type="nucleotide sequence ID" value="NZ_NAFL01000192.1"/>
</dbReference>